<organism evidence="3 4">
    <name type="scientific">Flavobacterium saccharophilum</name>
    <dbReference type="NCBI Taxonomy" id="29534"/>
    <lineage>
        <taxon>Bacteria</taxon>
        <taxon>Pseudomonadati</taxon>
        <taxon>Bacteroidota</taxon>
        <taxon>Flavobacteriia</taxon>
        <taxon>Flavobacteriales</taxon>
        <taxon>Flavobacteriaceae</taxon>
        <taxon>Flavobacterium</taxon>
    </lineage>
</organism>
<feature type="domain" description="Outer membrane protein beta-barrel" evidence="2">
    <location>
        <begin position="8"/>
        <end position="199"/>
    </location>
</feature>
<proteinExistence type="predicted"/>
<sequence>MKYRNLLIVAIAFLGFQKGQAQTSFKPGLRGGFSFSTISETRSSYKTDFYVGAFGEINITKIYGLQPEITYSRQGSNNVGYYFNDNTQTELVKFRDLQLGYLSFTLLNKLTFGPGIQIQFGPAVDVLVNDNLDKVEMYNDLTLISGIAYRLPSGLTFEARLKKGILDVFDSSYYNDRNDYLFGSYNTNVNFQLGLSYAFGGKK</sequence>
<dbReference type="STRING" id="29534.SAMN05444366_0523"/>
<gene>
    <name evidence="3" type="ORF">SAMN05444366_0523</name>
</gene>
<evidence type="ECO:0000259" key="2">
    <source>
        <dbReference type="Pfam" id="PF13505"/>
    </source>
</evidence>
<evidence type="ECO:0000313" key="4">
    <source>
        <dbReference type="Proteomes" id="UP000184121"/>
    </source>
</evidence>
<protein>
    <submittedName>
        <fullName evidence="3">Outer membrane protein beta-barrel domain-containing protein</fullName>
    </submittedName>
</protein>
<dbReference type="AlphaFoldDB" id="A0A1M7A5G2"/>
<evidence type="ECO:0000313" key="3">
    <source>
        <dbReference type="EMBL" id="SHL37843.1"/>
    </source>
</evidence>
<reference evidence="4" key="1">
    <citation type="submission" date="2016-11" db="EMBL/GenBank/DDBJ databases">
        <authorList>
            <person name="Varghese N."/>
            <person name="Submissions S."/>
        </authorList>
    </citation>
    <scope>NUCLEOTIDE SEQUENCE [LARGE SCALE GENOMIC DNA]</scope>
    <source>
        <strain evidence="4">DSM 1811</strain>
    </source>
</reference>
<dbReference type="OrthoDB" id="947434at2"/>
<dbReference type="EMBL" id="FRBY01000001">
    <property type="protein sequence ID" value="SHL37843.1"/>
    <property type="molecule type" value="Genomic_DNA"/>
</dbReference>
<keyword evidence="1" id="KW-0732">Signal</keyword>
<dbReference type="RefSeq" id="WP_072970078.1">
    <property type="nucleotide sequence ID" value="NZ_FRBY01000001.1"/>
</dbReference>
<accession>A0A1M7A5G2</accession>
<dbReference type="Pfam" id="PF13505">
    <property type="entry name" value="OMP_b-brl"/>
    <property type="match status" value="1"/>
</dbReference>
<keyword evidence="4" id="KW-1185">Reference proteome</keyword>
<dbReference type="Proteomes" id="UP000184121">
    <property type="component" value="Unassembled WGS sequence"/>
</dbReference>
<dbReference type="InterPro" id="IPR027385">
    <property type="entry name" value="Beta-barrel_OMP"/>
</dbReference>
<evidence type="ECO:0000256" key="1">
    <source>
        <dbReference type="ARBA" id="ARBA00022729"/>
    </source>
</evidence>
<name>A0A1M7A5G2_9FLAO</name>